<sequence length="407" mass="40903">MNRAFYGWLAGATLSAFGDTALFFALGWAAAGFGPNVAGLVLTAYTLPRAVLLLIGGVLGDRWGPRRLLLACYFLLATLTAALAAAFQLAGTTVALLLLTAATIGTVDAFALPAAGAFPRLFADDTTLPKAMALRTSTQQLVTLAAGPIGGLLVAAVGLPGALTIDALTFAIAYAVLLRIKLPDLPSAPSQHASAKRSTSPQPRPRVAAEALDGLRLAWSDPVLRALLLTVALVAAFVLPVTSLCVPLLARSSGWSASQAGLVVGTTVAGGLLVTVLVARLGTQKHPGATAALGCLLAAAGIAGLALSPSAHPAAIAAFVQGIGVGIFTSHLAPLFIASTPRSHLTRLQSLLALAQTLPLIASNNLLGGIAASSPQYAVLACAAGTALAAACLFSSRGVRKAVVGVP</sequence>
<feature type="transmembrane region" description="Helical" evidence="6">
    <location>
        <begin position="68"/>
        <end position="90"/>
    </location>
</feature>
<dbReference type="Gene3D" id="1.20.1250.20">
    <property type="entry name" value="MFS general substrate transporter like domains"/>
    <property type="match status" value="1"/>
</dbReference>
<dbReference type="InterPro" id="IPR011701">
    <property type="entry name" value="MFS"/>
</dbReference>
<dbReference type="RefSeq" id="WP_344212199.1">
    <property type="nucleotide sequence ID" value="NZ_BAAAOS010000017.1"/>
</dbReference>
<feature type="transmembrane region" description="Helical" evidence="6">
    <location>
        <begin position="226"/>
        <end position="250"/>
    </location>
</feature>
<evidence type="ECO:0000313" key="9">
    <source>
        <dbReference type="Proteomes" id="UP001500393"/>
    </source>
</evidence>
<keyword evidence="5 6" id="KW-0472">Membrane</keyword>
<feature type="transmembrane region" description="Helical" evidence="6">
    <location>
        <begin position="377"/>
        <end position="394"/>
    </location>
</feature>
<keyword evidence="2" id="KW-1003">Cell membrane</keyword>
<organism evidence="8 9">
    <name type="scientific">Kribbella sancticallisti</name>
    <dbReference type="NCBI Taxonomy" id="460087"/>
    <lineage>
        <taxon>Bacteria</taxon>
        <taxon>Bacillati</taxon>
        <taxon>Actinomycetota</taxon>
        <taxon>Actinomycetes</taxon>
        <taxon>Propionibacteriales</taxon>
        <taxon>Kribbellaceae</taxon>
        <taxon>Kribbella</taxon>
    </lineage>
</organism>
<keyword evidence="9" id="KW-1185">Reference proteome</keyword>
<dbReference type="PANTHER" id="PTHR23513:SF17">
    <property type="entry name" value="MEMBRANE PROTEIN"/>
    <property type="match status" value="1"/>
</dbReference>
<dbReference type="CDD" id="cd06173">
    <property type="entry name" value="MFS_MefA_like"/>
    <property type="match status" value="1"/>
</dbReference>
<dbReference type="PROSITE" id="PS50850">
    <property type="entry name" value="MFS"/>
    <property type="match status" value="1"/>
</dbReference>
<evidence type="ECO:0000313" key="8">
    <source>
        <dbReference type="EMBL" id="GAA1566646.1"/>
    </source>
</evidence>
<feature type="domain" description="Major facilitator superfamily (MFS) profile" evidence="7">
    <location>
        <begin position="1"/>
        <end position="407"/>
    </location>
</feature>
<keyword evidence="3 6" id="KW-0812">Transmembrane</keyword>
<evidence type="ECO:0000256" key="4">
    <source>
        <dbReference type="ARBA" id="ARBA00022989"/>
    </source>
</evidence>
<dbReference type="PANTHER" id="PTHR23513">
    <property type="entry name" value="INTEGRAL MEMBRANE EFFLUX PROTEIN-RELATED"/>
    <property type="match status" value="1"/>
</dbReference>
<name>A0ABN2CZ33_9ACTN</name>
<dbReference type="InterPro" id="IPR036259">
    <property type="entry name" value="MFS_trans_sf"/>
</dbReference>
<proteinExistence type="predicted"/>
<reference evidence="8 9" key="1">
    <citation type="journal article" date="2019" name="Int. J. Syst. Evol. Microbiol.">
        <title>The Global Catalogue of Microorganisms (GCM) 10K type strain sequencing project: providing services to taxonomists for standard genome sequencing and annotation.</title>
        <authorList>
            <consortium name="The Broad Institute Genomics Platform"/>
            <consortium name="The Broad Institute Genome Sequencing Center for Infectious Disease"/>
            <person name="Wu L."/>
            <person name="Ma J."/>
        </authorList>
    </citation>
    <scope>NUCLEOTIDE SEQUENCE [LARGE SCALE GENOMIC DNA]</scope>
    <source>
        <strain evidence="8 9">JCM 14969</strain>
    </source>
</reference>
<dbReference type="InterPro" id="IPR020846">
    <property type="entry name" value="MFS_dom"/>
</dbReference>
<evidence type="ECO:0000259" key="7">
    <source>
        <dbReference type="PROSITE" id="PS50850"/>
    </source>
</evidence>
<comment type="subcellular location">
    <subcellularLocation>
        <location evidence="1">Cell membrane</location>
        <topology evidence="1">Multi-pass membrane protein</topology>
    </subcellularLocation>
</comment>
<dbReference type="Proteomes" id="UP001500393">
    <property type="component" value="Unassembled WGS sequence"/>
</dbReference>
<evidence type="ECO:0000256" key="1">
    <source>
        <dbReference type="ARBA" id="ARBA00004651"/>
    </source>
</evidence>
<feature type="transmembrane region" description="Helical" evidence="6">
    <location>
        <begin position="289"/>
        <end position="308"/>
    </location>
</feature>
<dbReference type="SUPFAM" id="SSF103473">
    <property type="entry name" value="MFS general substrate transporter"/>
    <property type="match status" value="1"/>
</dbReference>
<comment type="caution">
    <text evidence="8">The sequence shown here is derived from an EMBL/GenBank/DDBJ whole genome shotgun (WGS) entry which is preliminary data.</text>
</comment>
<evidence type="ECO:0000256" key="5">
    <source>
        <dbReference type="ARBA" id="ARBA00023136"/>
    </source>
</evidence>
<gene>
    <name evidence="8" type="ORF">GCM10009789_20210</name>
</gene>
<protein>
    <recommendedName>
        <fullName evidence="7">Major facilitator superfamily (MFS) profile domain-containing protein</fullName>
    </recommendedName>
</protein>
<feature type="transmembrane region" description="Helical" evidence="6">
    <location>
        <begin position="7"/>
        <end position="31"/>
    </location>
</feature>
<accession>A0ABN2CZ33</accession>
<evidence type="ECO:0000256" key="2">
    <source>
        <dbReference type="ARBA" id="ARBA00022475"/>
    </source>
</evidence>
<feature type="transmembrane region" description="Helical" evidence="6">
    <location>
        <begin position="96"/>
        <end position="121"/>
    </location>
</feature>
<keyword evidence="4 6" id="KW-1133">Transmembrane helix</keyword>
<dbReference type="Pfam" id="PF07690">
    <property type="entry name" value="MFS_1"/>
    <property type="match status" value="1"/>
</dbReference>
<evidence type="ECO:0000256" key="3">
    <source>
        <dbReference type="ARBA" id="ARBA00022692"/>
    </source>
</evidence>
<feature type="transmembrane region" description="Helical" evidence="6">
    <location>
        <begin position="37"/>
        <end position="56"/>
    </location>
</feature>
<feature type="transmembrane region" description="Helical" evidence="6">
    <location>
        <begin position="262"/>
        <end position="282"/>
    </location>
</feature>
<evidence type="ECO:0000256" key="6">
    <source>
        <dbReference type="SAM" id="Phobius"/>
    </source>
</evidence>
<feature type="transmembrane region" description="Helical" evidence="6">
    <location>
        <begin position="141"/>
        <end position="159"/>
    </location>
</feature>
<dbReference type="EMBL" id="BAAAOS010000017">
    <property type="protein sequence ID" value="GAA1566646.1"/>
    <property type="molecule type" value="Genomic_DNA"/>
</dbReference>
<feature type="transmembrane region" description="Helical" evidence="6">
    <location>
        <begin position="314"/>
        <end position="338"/>
    </location>
</feature>